<dbReference type="InterPro" id="IPR007461">
    <property type="entry name" value="Ysc84_actin-binding"/>
</dbReference>
<comment type="caution">
    <text evidence="2">The sequence shown here is derived from an EMBL/GenBank/DDBJ whole genome shotgun (WGS) entry which is preliminary data.</text>
</comment>
<feature type="domain" description="Ysc84 actin-binding" evidence="1">
    <location>
        <begin position="91"/>
        <end position="177"/>
    </location>
</feature>
<dbReference type="CDD" id="cd11524">
    <property type="entry name" value="SYLF"/>
    <property type="match status" value="1"/>
</dbReference>
<keyword evidence="3" id="KW-1185">Reference proteome</keyword>
<evidence type="ECO:0000313" key="3">
    <source>
        <dbReference type="Proteomes" id="UP001171111"/>
    </source>
</evidence>
<gene>
    <name evidence="2" type="ORF">Q2362_06330</name>
</gene>
<name>A0ABT8T7T9_9BACT</name>
<evidence type="ECO:0000259" key="1">
    <source>
        <dbReference type="Pfam" id="PF04366"/>
    </source>
</evidence>
<dbReference type="Proteomes" id="UP001171111">
    <property type="component" value="Unassembled WGS sequence"/>
</dbReference>
<proteinExistence type="predicted"/>
<dbReference type="InterPro" id="IPR051702">
    <property type="entry name" value="SH3_domain_YSC84-like"/>
</dbReference>
<sequence>MRKIFLLLCLLFGAVFGGDEIVLESANAYKSVITRSNAPAAALVQTSAAIVIVPSFYRGGFILGGGGGKGVMIEKSPNGMWENISAVAIGGANIGLQVGFENNSIVLFILKEEIAKDIKSGKFTISSELAASLGDFSASTNYTNELSFTRSIYAYSSNMGIFAGGSLGGAIIGARDEVLSTSSYGFGELVRAIGE</sequence>
<dbReference type="PANTHER" id="PTHR15629">
    <property type="entry name" value="SH3YL1 PROTEIN"/>
    <property type="match status" value="1"/>
</dbReference>
<organism evidence="2 3">
    <name type="scientific">Campylobacter magnus</name>
    <dbReference type="NCBI Taxonomy" id="3026462"/>
    <lineage>
        <taxon>Bacteria</taxon>
        <taxon>Pseudomonadati</taxon>
        <taxon>Campylobacterota</taxon>
        <taxon>Epsilonproteobacteria</taxon>
        <taxon>Campylobacterales</taxon>
        <taxon>Campylobacteraceae</taxon>
        <taxon>Campylobacter</taxon>
    </lineage>
</organism>
<evidence type="ECO:0000313" key="2">
    <source>
        <dbReference type="EMBL" id="MDO2409712.1"/>
    </source>
</evidence>
<dbReference type="Pfam" id="PF04366">
    <property type="entry name" value="Ysc84"/>
    <property type="match status" value="1"/>
</dbReference>
<dbReference type="RefSeq" id="WP_302244510.1">
    <property type="nucleotide sequence ID" value="NZ_JAULJQ010000007.1"/>
</dbReference>
<dbReference type="PANTHER" id="PTHR15629:SF2">
    <property type="entry name" value="SH3 DOMAIN-CONTAINING YSC84-LIKE PROTEIN 1"/>
    <property type="match status" value="1"/>
</dbReference>
<reference evidence="2 3" key="1">
    <citation type="submission" date="2023-06" db="EMBL/GenBank/DDBJ databases">
        <title>Campylobacter magnum sp. nov., isolated from cecal contents of domestic pigs (Sus scrofa domesticus).</title>
        <authorList>
            <person name="Papic B."/>
            <person name="Gruntar I."/>
        </authorList>
    </citation>
    <scope>NUCLEOTIDE SEQUENCE [LARGE SCALE GENOMIC DNA]</scope>
    <source>
        <strain evidence="3">34484-21</strain>
    </source>
</reference>
<protein>
    <submittedName>
        <fullName evidence="2">Lipid-binding SYLF domain-containing protein</fullName>
    </submittedName>
</protein>
<dbReference type="EMBL" id="JAULJQ010000007">
    <property type="protein sequence ID" value="MDO2409712.1"/>
    <property type="molecule type" value="Genomic_DNA"/>
</dbReference>
<accession>A0ABT8T7T9</accession>